<organism evidence="2 3">
    <name type="scientific">Marinobacterium stanieri</name>
    <dbReference type="NCBI Taxonomy" id="49186"/>
    <lineage>
        <taxon>Bacteria</taxon>
        <taxon>Pseudomonadati</taxon>
        <taxon>Pseudomonadota</taxon>
        <taxon>Gammaproteobacteria</taxon>
        <taxon>Oceanospirillales</taxon>
        <taxon>Oceanospirillaceae</taxon>
        <taxon>Marinobacterium</taxon>
    </lineage>
</organism>
<proteinExistence type="predicted"/>
<dbReference type="AlphaFoldDB" id="A0A1N6QH62"/>
<evidence type="ECO:0000313" key="3">
    <source>
        <dbReference type="Proteomes" id="UP000186895"/>
    </source>
</evidence>
<sequence length="181" mass="20632">MTLRPGLAACLLLGTLLTGCQTIQVPFISEPEPAETPQPPAEEPIVEESRASSIPAQLPASADLNWEPKLDQPITQLEAQLQVEESQLSKNHTLSSIAYLYDARLYMLFQDTLDYLPEQARRHEVELQNRWLDQRAEAMTRAFLDDEDGEVARYKAGEAFIEETRKRIQELERLRELVVID</sequence>
<dbReference type="RefSeq" id="WP_010323771.1">
    <property type="nucleotide sequence ID" value="NZ_FTMN01000002.1"/>
</dbReference>
<gene>
    <name evidence="2" type="ORF">SAMN05421647_102502</name>
</gene>
<accession>A0A1N6QH62</accession>
<keyword evidence="3" id="KW-1185">Reference proteome</keyword>
<evidence type="ECO:0000256" key="1">
    <source>
        <dbReference type="SAM" id="MobiDB-lite"/>
    </source>
</evidence>
<feature type="region of interest" description="Disordered" evidence="1">
    <location>
        <begin position="30"/>
        <end position="53"/>
    </location>
</feature>
<evidence type="ECO:0008006" key="4">
    <source>
        <dbReference type="Google" id="ProtNLM"/>
    </source>
</evidence>
<dbReference type="Proteomes" id="UP000186895">
    <property type="component" value="Unassembled WGS sequence"/>
</dbReference>
<dbReference type="eggNOG" id="ENOG502ZTK3">
    <property type="taxonomic scope" value="Bacteria"/>
</dbReference>
<name>A0A1N6QH62_9GAMM</name>
<evidence type="ECO:0000313" key="2">
    <source>
        <dbReference type="EMBL" id="SIQ15919.1"/>
    </source>
</evidence>
<dbReference type="PROSITE" id="PS51257">
    <property type="entry name" value="PROKAR_LIPOPROTEIN"/>
    <property type="match status" value="1"/>
</dbReference>
<reference evidence="2 3" key="1">
    <citation type="submission" date="2017-01" db="EMBL/GenBank/DDBJ databases">
        <authorList>
            <person name="Mah S.A."/>
            <person name="Swanson W.J."/>
            <person name="Moy G.W."/>
            <person name="Vacquier V.D."/>
        </authorList>
    </citation>
    <scope>NUCLEOTIDE SEQUENCE [LARGE SCALE GENOMIC DNA]</scope>
    <source>
        <strain evidence="2 3">DSM 7027</strain>
    </source>
</reference>
<protein>
    <recommendedName>
        <fullName evidence="4">Lysozyme inhibitor LprI N-terminal domain-containing protein</fullName>
    </recommendedName>
</protein>
<dbReference type="EMBL" id="FTMN01000002">
    <property type="protein sequence ID" value="SIQ15919.1"/>
    <property type="molecule type" value="Genomic_DNA"/>
</dbReference>